<dbReference type="EMBL" id="CP003546">
    <property type="protein sequence ID" value="AFP84742.1"/>
    <property type="molecule type" value="Genomic_DNA"/>
</dbReference>
<sequence length="88" mass="10226">MDDLLGSLRATYTYLEETHLRELAKRNTFIRLSEQENLVFSHPQPSDSGRYRLGVQIIYFQGNLSSVPFSYHALRGNIYLPVVVLFFD</sequence>
<dbReference type="KEGG" id="sect:A359_03470"/>
<proteinExistence type="predicted"/>
<dbReference type="AlphaFoldDB" id="J3TF69"/>
<organism evidence="1 2">
    <name type="scientific">secondary endosymbiont of Ctenarytaina eucalypti</name>
    <dbReference type="NCBI Taxonomy" id="1199245"/>
    <lineage>
        <taxon>Bacteria</taxon>
        <taxon>Pseudomonadati</taxon>
        <taxon>Pseudomonadota</taxon>
        <taxon>Gammaproteobacteria</taxon>
        <taxon>Enterobacterales</taxon>
        <taxon>Enterobacteriaceae</taxon>
        <taxon>aphid secondary symbionts</taxon>
    </lineage>
</organism>
<reference evidence="1 2" key="1">
    <citation type="journal article" date="2012" name="Mol. Biol. Evol.">
        <title>Genome reduction and co-evolution between the primary and secondary bacterial symbionts of psyllids.</title>
        <authorList>
            <person name="Sloan D.B."/>
            <person name="Moran N.A."/>
        </authorList>
    </citation>
    <scope>NUCLEOTIDE SEQUENCE [LARGE SCALE GENOMIC DNA]</scope>
    <source>
        <strain evidence="1">Ceuc_S</strain>
    </source>
</reference>
<dbReference type="Proteomes" id="UP000003936">
    <property type="component" value="Chromosome"/>
</dbReference>
<gene>
    <name evidence="1" type="ORF">A359_03470</name>
</gene>
<protein>
    <submittedName>
        <fullName evidence="1">Uncharacterized protein</fullName>
    </submittedName>
</protein>
<name>J3TF69_9ENTR</name>
<dbReference type="HOGENOM" id="CLU_2467244_0_0_6"/>
<evidence type="ECO:0000313" key="2">
    <source>
        <dbReference type="Proteomes" id="UP000003936"/>
    </source>
</evidence>
<dbReference type="STRING" id="1199245.A359_03470"/>
<keyword evidence="2" id="KW-1185">Reference proteome</keyword>
<evidence type="ECO:0000313" key="1">
    <source>
        <dbReference type="EMBL" id="AFP84742.1"/>
    </source>
</evidence>
<accession>J3TF69</accession>